<feature type="binding site" evidence="9">
    <location>
        <begin position="34"/>
        <end position="35"/>
    </location>
    <ligand>
        <name>orotate</name>
        <dbReference type="ChEBI" id="CHEBI:30839"/>
    </ligand>
</feature>
<proteinExistence type="inferred from homology"/>
<evidence type="ECO:0000256" key="7">
    <source>
        <dbReference type="ARBA" id="ARBA00022679"/>
    </source>
</evidence>
<dbReference type="InterPro" id="IPR029057">
    <property type="entry name" value="PRTase-like"/>
</dbReference>
<reference evidence="11 12" key="1">
    <citation type="submission" date="2015-11" db="EMBL/GenBank/DDBJ databases">
        <title>Genomic analysis of 38 Legionella species identifies large and diverse effector repertoires.</title>
        <authorList>
            <person name="Burstein D."/>
            <person name="Amaro F."/>
            <person name="Zusman T."/>
            <person name="Lifshitz Z."/>
            <person name="Cohen O."/>
            <person name="Gilbert J.A."/>
            <person name="Pupko T."/>
            <person name="Shuman H.A."/>
            <person name="Segal G."/>
        </authorList>
    </citation>
    <scope>NUCLEOTIDE SEQUENCE [LARGE SCALE GENOMIC DNA]</scope>
    <source>
        <strain evidence="11 12">IMVS3376</strain>
    </source>
</reference>
<evidence type="ECO:0000256" key="2">
    <source>
        <dbReference type="ARBA" id="ARBA00004889"/>
    </source>
</evidence>
<comment type="similarity">
    <text evidence="3 9">Belongs to the purine/pyrimidine phosphoribosyltransferase family. PyrE subfamily.</text>
</comment>
<dbReference type="CDD" id="cd06223">
    <property type="entry name" value="PRTases_typeI"/>
    <property type="match status" value="1"/>
</dbReference>
<dbReference type="OrthoDB" id="9779060at2"/>
<dbReference type="Proteomes" id="UP000054926">
    <property type="component" value="Unassembled WGS sequence"/>
</dbReference>
<dbReference type="Gene3D" id="3.40.50.2020">
    <property type="match status" value="1"/>
</dbReference>
<protein>
    <recommendedName>
        <fullName evidence="5 9">Orotate phosphoribosyltransferase</fullName>
        <shortName evidence="9">OPRT</shortName>
        <shortName evidence="9">OPRTase</shortName>
        <ecNumber evidence="5 9">2.4.2.10</ecNumber>
    </recommendedName>
</protein>
<dbReference type="EMBL" id="LNYY01000019">
    <property type="protein sequence ID" value="KTD67939.1"/>
    <property type="molecule type" value="Genomic_DNA"/>
</dbReference>
<keyword evidence="12" id="KW-1185">Reference proteome</keyword>
<comment type="caution">
    <text evidence="11">The sequence shown here is derived from an EMBL/GenBank/DDBJ whole genome shotgun (WGS) entry which is preliminary data.</text>
</comment>
<dbReference type="FunFam" id="3.40.50.2020:FF:000008">
    <property type="entry name" value="Orotate phosphoribosyltransferase"/>
    <property type="match status" value="1"/>
</dbReference>
<feature type="binding site" description="in other chain" evidence="9">
    <location>
        <position position="26"/>
    </location>
    <ligand>
        <name>5-phospho-alpha-D-ribose 1-diphosphate</name>
        <dbReference type="ChEBI" id="CHEBI:58017"/>
        <note>ligand shared between dimeric partners</note>
    </ligand>
</feature>
<evidence type="ECO:0000256" key="3">
    <source>
        <dbReference type="ARBA" id="ARBA00006340"/>
    </source>
</evidence>
<accession>A0A0W0ZGN4</accession>
<dbReference type="HAMAP" id="MF_01208">
    <property type="entry name" value="PyrE"/>
    <property type="match status" value="1"/>
</dbReference>
<dbReference type="SUPFAM" id="SSF53271">
    <property type="entry name" value="PRTase-like"/>
    <property type="match status" value="1"/>
</dbReference>
<dbReference type="GO" id="GO:0046132">
    <property type="term" value="P:pyrimidine ribonucleoside biosynthetic process"/>
    <property type="evidence" value="ECO:0007669"/>
    <property type="project" value="TreeGrafter"/>
</dbReference>
<comment type="pathway">
    <text evidence="2 9">Pyrimidine metabolism; UMP biosynthesis via de novo pathway; UMP from orotate: step 1/2.</text>
</comment>
<name>A0A0W0ZGN4_9GAMM</name>
<evidence type="ECO:0000256" key="1">
    <source>
        <dbReference type="ARBA" id="ARBA00003769"/>
    </source>
</evidence>
<feature type="binding site" evidence="9">
    <location>
        <position position="127"/>
    </location>
    <ligand>
        <name>orotate</name>
        <dbReference type="ChEBI" id="CHEBI:30839"/>
    </ligand>
</feature>
<keyword evidence="6 9" id="KW-0328">Glycosyltransferase</keyword>
<comment type="subunit">
    <text evidence="4 9">Homodimer.</text>
</comment>
<feature type="binding site" description="in other chain" evidence="9">
    <location>
        <begin position="72"/>
        <end position="73"/>
    </location>
    <ligand>
        <name>5-phospho-alpha-D-ribose 1-diphosphate</name>
        <dbReference type="ChEBI" id="CHEBI:58017"/>
        <note>ligand shared between dimeric partners</note>
    </ligand>
</feature>
<evidence type="ECO:0000259" key="10">
    <source>
        <dbReference type="Pfam" id="PF00156"/>
    </source>
</evidence>
<comment type="function">
    <text evidence="1 9">Catalyzes the transfer of a ribosyl phosphate group from 5-phosphoribose 1-diphosphate to orotate, leading to the formation of orotidine monophosphate (OMP).</text>
</comment>
<sequence length="210" mass="22986">MNQMKSAFIKLALDCQVLKFGEFTLKSGRISPYFFNAGLFYQGSALQQLGHFYAKTLMNEQAQFEHLFGPAYKGLPLATATAVALAELGQETTVTFNRKEVKDHGEGGQLIGAPLTGKTIIVDDVITAGTAFRESQTLIKENGGQLTGVIIALDRCERGLSKESTLTEIKAQGIAVYSIITLFDLIDYLKSTNQNEQVKQLEAYQAVYGC</sequence>
<dbReference type="AlphaFoldDB" id="A0A0W0ZGN4"/>
<evidence type="ECO:0000256" key="4">
    <source>
        <dbReference type="ARBA" id="ARBA00011738"/>
    </source>
</evidence>
<dbReference type="GO" id="GO:0006207">
    <property type="term" value="P:'de novo' pyrimidine nucleobase biosynthetic process"/>
    <property type="evidence" value="ECO:0007669"/>
    <property type="project" value="TreeGrafter"/>
</dbReference>
<evidence type="ECO:0000256" key="9">
    <source>
        <dbReference type="HAMAP-Rule" id="MF_01208"/>
    </source>
</evidence>
<feature type="binding site" evidence="9">
    <location>
        <position position="155"/>
    </location>
    <ligand>
        <name>orotate</name>
        <dbReference type="ChEBI" id="CHEBI:30839"/>
    </ligand>
</feature>
<dbReference type="GO" id="GO:0005737">
    <property type="term" value="C:cytoplasm"/>
    <property type="evidence" value="ECO:0007669"/>
    <property type="project" value="TreeGrafter"/>
</dbReference>
<feature type="binding site" description="in other chain" evidence="9">
    <location>
        <begin position="123"/>
        <end position="131"/>
    </location>
    <ligand>
        <name>5-phospho-alpha-D-ribose 1-diphosphate</name>
        <dbReference type="ChEBI" id="CHEBI:58017"/>
        <note>ligand shared between dimeric partners</note>
    </ligand>
</feature>
<evidence type="ECO:0000256" key="5">
    <source>
        <dbReference type="ARBA" id="ARBA00011971"/>
    </source>
</evidence>
<organism evidence="11 12">
    <name type="scientific">Legionella steelei</name>
    <dbReference type="NCBI Taxonomy" id="947033"/>
    <lineage>
        <taxon>Bacteria</taxon>
        <taxon>Pseudomonadati</taxon>
        <taxon>Pseudomonadota</taxon>
        <taxon>Gammaproteobacteria</taxon>
        <taxon>Legionellales</taxon>
        <taxon>Legionellaceae</taxon>
        <taxon>Legionella</taxon>
    </lineage>
</organism>
<dbReference type="Pfam" id="PF00156">
    <property type="entry name" value="Pribosyltran"/>
    <property type="match status" value="1"/>
</dbReference>
<gene>
    <name evidence="9 11" type="primary">pyrE</name>
    <name evidence="11" type="ORF">Lste_1097</name>
</gene>
<keyword evidence="8 9" id="KW-0665">Pyrimidine biosynthesis</keyword>
<dbReference type="GO" id="GO:0004588">
    <property type="term" value="F:orotate phosphoribosyltransferase activity"/>
    <property type="evidence" value="ECO:0007669"/>
    <property type="project" value="UniProtKB-UniRule"/>
</dbReference>
<feature type="binding site" evidence="9">
    <location>
        <position position="104"/>
    </location>
    <ligand>
        <name>5-phospho-alpha-D-ribose 1-diphosphate</name>
        <dbReference type="ChEBI" id="CHEBI:58017"/>
        <note>ligand shared between dimeric partners</note>
    </ligand>
</feature>
<dbReference type="RefSeq" id="WP_058510074.1">
    <property type="nucleotide sequence ID" value="NZ_DAIOMV010000015.1"/>
</dbReference>
<feature type="binding site" evidence="9">
    <location>
        <position position="102"/>
    </location>
    <ligand>
        <name>5-phospho-alpha-D-ribose 1-diphosphate</name>
        <dbReference type="ChEBI" id="CHEBI:58017"/>
        <note>ligand shared between dimeric partners</note>
    </ligand>
</feature>
<dbReference type="InterPro" id="IPR004467">
    <property type="entry name" value="Or_phspho_trans_dom"/>
</dbReference>
<dbReference type="EC" id="2.4.2.10" evidence="5 9"/>
<feature type="domain" description="Phosphoribosyltransferase" evidence="10">
    <location>
        <begin position="47"/>
        <end position="167"/>
    </location>
</feature>
<evidence type="ECO:0000256" key="8">
    <source>
        <dbReference type="ARBA" id="ARBA00022975"/>
    </source>
</evidence>
<keyword evidence="7 9" id="KW-0808">Transferase</keyword>
<dbReference type="PATRIC" id="fig|947033.5.peg.1169"/>
<comment type="cofactor">
    <cofactor evidence="9">
        <name>Mg(2+)</name>
        <dbReference type="ChEBI" id="CHEBI:18420"/>
    </cofactor>
</comment>
<keyword evidence="9" id="KW-0460">Magnesium</keyword>
<dbReference type="GO" id="GO:0000287">
    <property type="term" value="F:magnesium ion binding"/>
    <property type="evidence" value="ECO:0007669"/>
    <property type="project" value="UniProtKB-UniRule"/>
</dbReference>
<feature type="binding site" evidence="9">
    <location>
        <position position="98"/>
    </location>
    <ligand>
        <name>5-phospho-alpha-D-ribose 1-diphosphate</name>
        <dbReference type="ChEBI" id="CHEBI:58017"/>
        <note>ligand shared between dimeric partners</note>
    </ligand>
</feature>
<feature type="binding site" description="in other chain" evidence="9">
    <location>
        <position position="99"/>
    </location>
    <ligand>
        <name>5-phospho-alpha-D-ribose 1-diphosphate</name>
        <dbReference type="ChEBI" id="CHEBI:58017"/>
        <note>ligand shared between dimeric partners</note>
    </ligand>
</feature>
<dbReference type="NCBIfam" id="TIGR00336">
    <property type="entry name" value="pyrE"/>
    <property type="match status" value="1"/>
</dbReference>
<dbReference type="PANTHER" id="PTHR46683">
    <property type="entry name" value="OROTATE PHOSPHORIBOSYLTRANSFERASE 1-RELATED"/>
    <property type="match status" value="1"/>
</dbReference>
<evidence type="ECO:0000256" key="6">
    <source>
        <dbReference type="ARBA" id="ARBA00022676"/>
    </source>
</evidence>
<dbReference type="InterPro" id="IPR000836">
    <property type="entry name" value="PRTase_dom"/>
</dbReference>
<dbReference type="UniPathway" id="UPA00070">
    <property type="reaction ID" value="UER00119"/>
</dbReference>
<comment type="catalytic activity">
    <reaction evidence="9">
        <text>orotidine 5'-phosphate + diphosphate = orotate + 5-phospho-alpha-D-ribose 1-diphosphate</text>
        <dbReference type="Rhea" id="RHEA:10380"/>
        <dbReference type="ChEBI" id="CHEBI:30839"/>
        <dbReference type="ChEBI" id="CHEBI:33019"/>
        <dbReference type="ChEBI" id="CHEBI:57538"/>
        <dbReference type="ChEBI" id="CHEBI:58017"/>
        <dbReference type="EC" id="2.4.2.10"/>
    </reaction>
</comment>
<dbReference type="GO" id="GO:0044205">
    <property type="term" value="P:'de novo' UMP biosynthetic process"/>
    <property type="evidence" value="ECO:0007669"/>
    <property type="project" value="UniProtKB-UniRule"/>
</dbReference>
<dbReference type="PANTHER" id="PTHR46683:SF1">
    <property type="entry name" value="OROTATE PHOSPHORIBOSYLTRANSFERASE 1-RELATED"/>
    <property type="match status" value="1"/>
</dbReference>
<dbReference type="InterPro" id="IPR023031">
    <property type="entry name" value="OPRT"/>
</dbReference>
<evidence type="ECO:0000313" key="12">
    <source>
        <dbReference type="Proteomes" id="UP000054926"/>
    </source>
</evidence>
<evidence type="ECO:0000313" key="11">
    <source>
        <dbReference type="EMBL" id="KTD67939.1"/>
    </source>
</evidence>
<dbReference type="STRING" id="947033.Lste_1097"/>